<feature type="compositionally biased region" description="Gly residues" evidence="1">
    <location>
        <begin position="125"/>
        <end position="134"/>
    </location>
</feature>
<dbReference type="RefSeq" id="XP_060056779.1">
    <property type="nucleotide sequence ID" value="XM_060200796.1"/>
</dbReference>
<feature type="region of interest" description="Disordered" evidence="1">
    <location>
        <begin position="54"/>
        <end position="208"/>
    </location>
</feature>
<feature type="compositionally biased region" description="Basic and acidic residues" evidence="1">
    <location>
        <begin position="113"/>
        <end position="123"/>
    </location>
</feature>
<protein>
    <submittedName>
        <fullName evidence="3">Uncharacterized protein LOC132540963</fullName>
    </submittedName>
</protein>
<keyword evidence="2" id="KW-1185">Reference proteome</keyword>
<evidence type="ECO:0000256" key="1">
    <source>
        <dbReference type="SAM" id="MobiDB-lite"/>
    </source>
</evidence>
<organism evidence="2 3">
    <name type="scientific">Erinaceus europaeus</name>
    <name type="common">Western European hedgehog</name>
    <dbReference type="NCBI Taxonomy" id="9365"/>
    <lineage>
        <taxon>Eukaryota</taxon>
        <taxon>Metazoa</taxon>
        <taxon>Chordata</taxon>
        <taxon>Craniata</taxon>
        <taxon>Vertebrata</taxon>
        <taxon>Euteleostomi</taxon>
        <taxon>Mammalia</taxon>
        <taxon>Eutheria</taxon>
        <taxon>Laurasiatheria</taxon>
        <taxon>Eulipotyphla</taxon>
        <taxon>Erinaceidae</taxon>
        <taxon>Erinaceinae</taxon>
        <taxon>Erinaceus</taxon>
    </lineage>
</organism>
<evidence type="ECO:0000313" key="2">
    <source>
        <dbReference type="Proteomes" id="UP001652624"/>
    </source>
</evidence>
<name>A0ABM3Y6U3_ERIEU</name>
<reference evidence="3" key="1">
    <citation type="submission" date="2025-08" db="UniProtKB">
        <authorList>
            <consortium name="RefSeq"/>
        </authorList>
    </citation>
    <scope>IDENTIFICATION</scope>
</reference>
<accession>A0ABM3Y6U3</accession>
<evidence type="ECO:0000313" key="3">
    <source>
        <dbReference type="RefSeq" id="XP_060056779.1"/>
    </source>
</evidence>
<dbReference type="GeneID" id="132540963"/>
<proteinExistence type="predicted"/>
<feature type="compositionally biased region" description="Basic and acidic residues" evidence="1">
    <location>
        <begin position="161"/>
        <end position="175"/>
    </location>
</feature>
<feature type="compositionally biased region" description="Basic residues" evidence="1">
    <location>
        <begin position="62"/>
        <end position="79"/>
    </location>
</feature>
<dbReference type="Proteomes" id="UP001652624">
    <property type="component" value="Chromosome 10"/>
</dbReference>
<gene>
    <name evidence="3" type="primary">LOC132540963</name>
</gene>
<feature type="compositionally biased region" description="Basic residues" evidence="1">
    <location>
        <begin position="176"/>
        <end position="187"/>
    </location>
</feature>
<sequence>MCSWCLAQISFFEQGEFSVGAVLRARPLQVDSDSQHASLGRAWLRRVTSGRELASAEGARRGGARSRRLGALRARRPGARRPLTAPTPPSELRRPRRLGCGSWRSREPSAGPEQHRMERDERPPSGGGGGGGSAGFLEPPAALPPPPRNGFCQDELAELDSGTRKEMRKKGEERKGRKRKKRKKGRKERKEYMTARSSGFVMQAPSPN</sequence>